<dbReference type="PROSITE" id="PS50994">
    <property type="entry name" value="INTEGRASE"/>
    <property type="match status" value="1"/>
</dbReference>
<reference evidence="2" key="1">
    <citation type="submission" date="2023-08" db="EMBL/GenBank/DDBJ databases">
        <title>A de novo genome assembly of Solanum verrucosum Schlechtendal, a Mexican diploid species geographically isolated from the other diploid A-genome species in potato relatives.</title>
        <authorList>
            <person name="Hosaka K."/>
        </authorList>
    </citation>
    <scope>NUCLEOTIDE SEQUENCE</scope>
    <source>
        <tissue evidence="2">Young leaves</tissue>
    </source>
</reference>
<dbReference type="InterPro" id="IPR012337">
    <property type="entry name" value="RNaseH-like_sf"/>
</dbReference>
<dbReference type="PANTHER" id="PTHR37984">
    <property type="entry name" value="PROTEIN CBG26694"/>
    <property type="match status" value="1"/>
</dbReference>
<dbReference type="GO" id="GO:0003676">
    <property type="term" value="F:nucleic acid binding"/>
    <property type="evidence" value="ECO:0007669"/>
    <property type="project" value="InterPro"/>
</dbReference>
<dbReference type="Gene3D" id="3.30.420.10">
    <property type="entry name" value="Ribonuclease H-like superfamily/Ribonuclease H"/>
    <property type="match status" value="1"/>
</dbReference>
<dbReference type="InterPro" id="IPR001584">
    <property type="entry name" value="Integrase_cat-core"/>
</dbReference>
<name>A0AAF0ZFZ7_SOLVR</name>
<sequence length="97" mass="10849">MSKWVKAVALSENDGKSVASFLKKKKILSRFGTPRDIISDGGSHFCNKVFSAILAKYRVKQHKVATLYHPQTSGQVEVSNREFITILAKIVNANRKD</sequence>
<accession>A0AAF0ZFZ7</accession>
<keyword evidence="3" id="KW-1185">Reference proteome</keyword>
<evidence type="ECO:0000313" key="2">
    <source>
        <dbReference type="EMBL" id="WMV37938.1"/>
    </source>
</evidence>
<dbReference type="InterPro" id="IPR036397">
    <property type="entry name" value="RNaseH_sf"/>
</dbReference>
<dbReference type="Proteomes" id="UP001234989">
    <property type="component" value="Chromosome 7"/>
</dbReference>
<dbReference type="EMBL" id="CP133618">
    <property type="protein sequence ID" value="WMV37938.1"/>
    <property type="molecule type" value="Genomic_DNA"/>
</dbReference>
<dbReference type="GO" id="GO:0015074">
    <property type="term" value="P:DNA integration"/>
    <property type="evidence" value="ECO:0007669"/>
    <property type="project" value="InterPro"/>
</dbReference>
<dbReference type="AlphaFoldDB" id="A0AAF0ZFZ7"/>
<evidence type="ECO:0000313" key="3">
    <source>
        <dbReference type="Proteomes" id="UP001234989"/>
    </source>
</evidence>
<dbReference type="SUPFAM" id="SSF53098">
    <property type="entry name" value="Ribonuclease H-like"/>
    <property type="match status" value="1"/>
</dbReference>
<organism evidence="2 3">
    <name type="scientific">Solanum verrucosum</name>
    <dbReference type="NCBI Taxonomy" id="315347"/>
    <lineage>
        <taxon>Eukaryota</taxon>
        <taxon>Viridiplantae</taxon>
        <taxon>Streptophyta</taxon>
        <taxon>Embryophyta</taxon>
        <taxon>Tracheophyta</taxon>
        <taxon>Spermatophyta</taxon>
        <taxon>Magnoliopsida</taxon>
        <taxon>eudicotyledons</taxon>
        <taxon>Gunneridae</taxon>
        <taxon>Pentapetalae</taxon>
        <taxon>asterids</taxon>
        <taxon>lamiids</taxon>
        <taxon>Solanales</taxon>
        <taxon>Solanaceae</taxon>
        <taxon>Solanoideae</taxon>
        <taxon>Solaneae</taxon>
        <taxon>Solanum</taxon>
    </lineage>
</organism>
<gene>
    <name evidence="2" type="ORF">MTR67_031323</name>
</gene>
<dbReference type="PANTHER" id="PTHR37984:SF5">
    <property type="entry name" value="PROTEIN NYNRIN-LIKE"/>
    <property type="match status" value="1"/>
</dbReference>
<evidence type="ECO:0000259" key="1">
    <source>
        <dbReference type="PROSITE" id="PS50994"/>
    </source>
</evidence>
<feature type="domain" description="Integrase catalytic" evidence="1">
    <location>
        <begin position="1"/>
        <end position="97"/>
    </location>
</feature>
<proteinExistence type="predicted"/>
<dbReference type="InterPro" id="IPR050951">
    <property type="entry name" value="Retrovirus_Pol_polyprotein"/>
</dbReference>
<protein>
    <recommendedName>
        <fullName evidence="1">Integrase catalytic domain-containing protein</fullName>
    </recommendedName>
</protein>